<dbReference type="InParanoid" id="D8QJL8"/>
<proteinExistence type="predicted"/>
<sequence length="404" mass="43499">MIPSILLPKPYVSFTPLIYLISSLFRPDPSLWKSLLFRAHHQSTPNALVAFVASQSWDCSSSSSPRLSGTNGLDSRHRATLIRLALGHQVDRPDTQFPLSSYHRLPRCRAQPAHLGSMVVVSGFNVGYLSPPRTTGKEGHTDAILGPFPGHSDSTRRREGFLSHTAEAEGPPYCTTAVGGQTTFPRDPLIAGGRTALHRAKDAMRVVYPRSRGAAPLSAAGGMRALPGMRYAIGEGSPPSVVGKELAGGGGNMAILGRRRHAWGPLDFGRVFDGLKPSKAREGLLSEGCDEDDFSTKLSRWRRAKGGSQIEPPEASAGPLGLQTISRGCRTAGGTRALPQAKGATRNFQRIFDEAEPPEAREGRPLDGLKPEACLGTRGVRKMTRRSRVASDTRVPFALVMRLG</sequence>
<dbReference type="EMBL" id="GL377314">
    <property type="protein sequence ID" value="EFI92011.1"/>
    <property type="molecule type" value="Genomic_DNA"/>
</dbReference>
<dbReference type="VEuPathDB" id="FungiDB:SCHCODRAFT_02517386"/>
<dbReference type="Proteomes" id="UP000007431">
    <property type="component" value="Unassembled WGS sequence"/>
</dbReference>
<reference evidence="1 2" key="1">
    <citation type="journal article" date="2010" name="Nat. Biotechnol.">
        <title>Genome sequence of the model mushroom Schizophyllum commune.</title>
        <authorList>
            <person name="Ohm R.A."/>
            <person name="de Jong J.F."/>
            <person name="Lugones L.G."/>
            <person name="Aerts A."/>
            <person name="Kothe E."/>
            <person name="Stajich J.E."/>
            <person name="de Vries R.P."/>
            <person name="Record E."/>
            <person name="Levasseur A."/>
            <person name="Baker S.E."/>
            <person name="Bartholomew K.A."/>
            <person name="Coutinho P.M."/>
            <person name="Erdmann S."/>
            <person name="Fowler T.J."/>
            <person name="Gathman A.C."/>
            <person name="Lombard V."/>
            <person name="Henrissat B."/>
            <person name="Knabe N."/>
            <person name="Kuees U."/>
            <person name="Lilly W.W."/>
            <person name="Lindquist E."/>
            <person name="Lucas S."/>
            <person name="Magnuson J.K."/>
            <person name="Piumi F."/>
            <person name="Raudaskoski M."/>
            <person name="Salamov A."/>
            <person name="Schmutz J."/>
            <person name="Schwarze F.W.M.R."/>
            <person name="vanKuyk P.A."/>
            <person name="Horton J.S."/>
            <person name="Grigoriev I.V."/>
            <person name="Woesten H.A.B."/>
        </authorList>
    </citation>
    <scope>NUCLEOTIDE SEQUENCE [LARGE SCALE GENOMIC DNA]</scope>
    <source>
        <strain evidence="2">H4-8 / FGSC 9210</strain>
    </source>
</reference>
<evidence type="ECO:0000313" key="2">
    <source>
        <dbReference type="Proteomes" id="UP000007431"/>
    </source>
</evidence>
<evidence type="ECO:0000313" key="1">
    <source>
        <dbReference type="EMBL" id="EFI92011.1"/>
    </source>
</evidence>
<protein>
    <submittedName>
        <fullName evidence="1">Uncharacterized protein</fullName>
    </submittedName>
</protein>
<keyword evidence="2" id="KW-1185">Reference proteome</keyword>
<accession>D8QJL8</accession>
<name>D8QJL8_SCHCM</name>
<organism evidence="2">
    <name type="scientific">Schizophyllum commune (strain H4-8 / FGSC 9210)</name>
    <name type="common">Split gill fungus</name>
    <dbReference type="NCBI Taxonomy" id="578458"/>
    <lineage>
        <taxon>Eukaryota</taxon>
        <taxon>Fungi</taxon>
        <taxon>Dikarya</taxon>
        <taxon>Basidiomycota</taxon>
        <taxon>Agaricomycotina</taxon>
        <taxon>Agaricomycetes</taxon>
        <taxon>Agaricomycetidae</taxon>
        <taxon>Agaricales</taxon>
        <taxon>Schizophyllaceae</taxon>
        <taxon>Schizophyllum</taxon>
    </lineage>
</organism>
<dbReference type="HOGENOM" id="CLU_034959_0_0_1"/>
<gene>
    <name evidence="1" type="ORF">SCHCODRAFT_238321</name>
</gene>
<dbReference type="AlphaFoldDB" id="D8QJL8"/>